<dbReference type="InterPro" id="IPR011335">
    <property type="entry name" value="Restrct_endonuc-II-like"/>
</dbReference>
<dbReference type="GO" id="GO:0000724">
    <property type="term" value="P:double-strand break repair via homologous recombination"/>
    <property type="evidence" value="ECO:0007669"/>
    <property type="project" value="UniProtKB-UniRule"/>
</dbReference>
<feature type="domain" description="UvrD-like helicase ATP-binding" evidence="16">
    <location>
        <begin position="2"/>
        <end position="476"/>
    </location>
</feature>
<evidence type="ECO:0000256" key="6">
    <source>
        <dbReference type="ARBA" id="ARBA00022839"/>
    </source>
</evidence>
<dbReference type="GO" id="GO:0008408">
    <property type="term" value="F:3'-5' exonuclease activity"/>
    <property type="evidence" value="ECO:0007669"/>
    <property type="project" value="UniProtKB-UniRule"/>
</dbReference>
<evidence type="ECO:0000256" key="4">
    <source>
        <dbReference type="ARBA" id="ARBA00022801"/>
    </source>
</evidence>
<keyword evidence="9 13" id="KW-0234">DNA repair</keyword>
<keyword evidence="10 13" id="KW-0413">Isomerase</keyword>
<evidence type="ECO:0000259" key="17">
    <source>
        <dbReference type="PROSITE" id="PS51217"/>
    </source>
</evidence>
<dbReference type="SUPFAM" id="SSF52980">
    <property type="entry name" value="Restriction endonuclease-like"/>
    <property type="match status" value="1"/>
</dbReference>
<dbReference type="EC" id="3.1.-.-" evidence="13"/>
<dbReference type="NCBIfam" id="TIGR02785">
    <property type="entry name" value="addA_Gpos"/>
    <property type="match status" value="1"/>
</dbReference>
<dbReference type="InterPro" id="IPR014016">
    <property type="entry name" value="UvrD-like_ATP-bd"/>
</dbReference>
<evidence type="ECO:0000256" key="10">
    <source>
        <dbReference type="ARBA" id="ARBA00023235"/>
    </source>
</evidence>
<dbReference type="GO" id="GO:0005524">
    <property type="term" value="F:ATP binding"/>
    <property type="evidence" value="ECO:0007669"/>
    <property type="project" value="UniProtKB-UniRule"/>
</dbReference>
<dbReference type="InterPro" id="IPR027417">
    <property type="entry name" value="P-loop_NTPase"/>
</dbReference>
<accession>A0A916RWL7</accession>
<dbReference type="InterPro" id="IPR014017">
    <property type="entry name" value="DNA_helicase_UvrD-like_C"/>
</dbReference>
<dbReference type="InterPro" id="IPR038726">
    <property type="entry name" value="PDDEXK_AddAB-type"/>
</dbReference>
<comment type="similarity">
    <text evidence="13">Belongs to the helicase family. AddA subfamily.</text>
</comment>
<comment type="caution">
    <text evidence="18">The sequence shown here is derived from an EMBL/GenBank/DDBJ whole genome shotgun (WGS) entry which is preliminary data.</text>
</comment>
<evidence type="ECO:0000256" key="3">
    <source>
        <dbReference type="ARBA" id="ARBA00022763"/>
    </source>
</evidence>
<dbReference type="HAMAP" id="MF_01451">
    <property type="entry name" value="AddA"/>
    <property type="match status" value="1"/>
</dbReference>
<evidence type="ECO:0000256" key="11">
    <source>
        <dbReference type="ARBA" id="ARBA00034617"/>
    </source>
</evidence>
<gene>
    <name evidence="13 18" type="primary">addA</name>
    <name evidence="18" type="ORF">GCM10008025_16780</name>
</gene>
<comment type="catalytic activity">
    <reaction evidence="12 13">
        <text>ATP + H2O = ADP + phosphate + H(+)</text>
        <dbReference type="Rhea" id="RHEA:13065"/>
        <dbReference type="ChEBI" id="CHEBI:15377"/>
        <dbReference type="ChEBI" id="CHEBI:15378"/>
        <dbReference type="ChEBI" id="CHEBI:30616"/>
        <dbReference type="ChEBI" id="CHEBI:43474"/>
        <dbReference type="ChEBI" id="CHEBI:456216"/>
        <dbReference type="EC" id="5.6.2.4"/>
    </reaction>
</comment>
<keyword evidence="4 13" id="KW-0378">Hydrolase</keyword>
<dbReference type="InterPro" id="IPR014152">
    <property type="entry name" value="AddA"/>
</dbReference>
<comment type="cofactor">
    <cofactor evidence="13">
        <name>Mg(2+)</name>
        <dbReference type="ChEBI" id="CHEBI:18420"/>
    </cofactor>
</comment>
<dbReference type="Gene3D" id="3.90.320.10">
    <property type="match status" value="1"/>
</dbReference>
<dbReference type="SUPFAM" id="SSF52540">
    <property type="entry name" value="P-loop containing nucleoside triphosphate hydrolases"/>
    <property type="match status" value="1"/>
</dbReference>
<evidence type="ECO:0000256" key="2">
    <source>
        <dbReference type="ARBA" id="ARBA00022741"/>
    </source>
</evidence>
<evidence type="ECO:0000256" key="12">
    <source>
        <dbReference type="ARBA" id="ARBA00048988"/>
    </source>
</evidence>
<evidence type="ECO:0000256" key="1">
    <source>
        <dbReference type="ARBA" id="ARBA00022722"/>
    </source>
</evidence>
<feature type="domain" description="UvrD-like helicase C-terminal" evidence="17">
    <location>
        <begin position="517"/>
        <end position="811"/>
    </location>
</feature>
<keyword evidence="6 13" id="KW-0269">Exonuclease</keyword>
<dbReference type="GO" id="GO:0033202">
    <property type="term" value="C:DNA helicase complex"/>
    <property type="evidence" value="ECO:0007669"/>
    <property type="project" value="TreeGrafter"/>
</dbReference>
<dbReference type="InterPro" id="IPR000212">
    <property type="entry name" value="DNA_helicase_UvrD/REP"/>
</dbReference>
<name>A0A916RWL7_9BACI</name>
<evidence type="ECO:0000256" key="15">
    <source>
        <dbReference type="SAM" id="MobiDB-lite"/>
    </source>
</evidence>
<evidence type="ECO:0000256" key="13">
    <source>
        <dbReference type="HAMAP-Rule" id="MF_01451"/>
    </source>
</evidence>
<dbReference type="PROSITE" id="PS51217">
    <property type="entry name" value="UVRD_HELICASE_CTER"/>
    <property type="match status" value="1"/>
</dbReference>
<keyword evidence="1 13" id="KW-0540">Nuclease</keyword>
<reference evidence="18" key="2">
    <citation type="submission" date="2020-09" db="EMBL/GenBank/DDBJ databases">
        <authorList>
            <person name="Sun Q."/>
            <person name="Zhou Y."/>
        </authorList>
    </citation>
    <scope>NUCLEOTIDE SEQUENCE</scope>
    <source>
        <strain evidence="18">CGMCC 1.12408</strain>
    </source>
</reference>
<keyword evidence="8 13" id="KW-0238">DNA-binding</keyword>
<comment type="subunit">
    <text evidence="13">Heterodimer of AddA and AddB/RexB.</text>
</comment>
<evidence type="ECO:0000256" key="9">
    <source>
        <dbReference type="ARBA" id="ARBA00023204"/>
    </source>
</evidence>
<dbReference type="Pfam" id="PF12705">
    <property type="entry name" value="PDDEXK_1"/>
    <property type="match status" value="1"/>
</dbReference>
<keyword evidence="5 13" id="KW-0347">Helicase</keyword>
<dbReference type="Proteomes" id="UP000613512">
    <property type="component" value="Unassembled WGS sequence"/>
</dbReference>
<dbReference type="Pfam" id="PF00580">
    <property type="entry name" value="UvrD-helicase"/>
    <property type="match status" value="1"/>
</dbReference>
<evidence type="ECO:0000256" key="8">
    <source>
        <dbReference type="ARBA" id="ARBA00023125"/>
    </source>
</evidence>
<dbReference type="EMBL" id="BMEY01000007">
    <property type="protein sequence ID" value="GGA73730.1"/>
    <property type="molecule type" value="Genomic_DNA"/>
</dbReference>
<evidence type="ECO:0000313" key="18">
    <source>
        <dbReference type="EMBL" id="GGA73730.1"/>
    </source>
</evidence>
<evidence type="ECO:0000256" key="14">
    <source>
        <dbReference type="PROSITE-ProRule" id="PRU00560"/>
    </source>
</evidence>
<dbReference type="AlphaFoldDB" id="A0A916RWL7"/>
<keyword evidence="3 13" id="KW-0227">DNA damage</keyword>
<reference evidence="18" key="1">
    <citation type="journal article" date="2014" name="Int. J. Syst. Evol. Microbiol.">
        <title>Complete genome sequence of Corynebacterium casei LMG S-19264T (=DSM 44701T), isolated from a smear-ripened cheese.</title>
        <authorList>
            <consortium name="US DOE Joint Genome Institute (JGI-PGF)"/>
            <person name="Walter F."/>
            <person name="Albersmeier A."/>
            <person name="Kalinowski J."/>
            <person name="Ruckert C."/>
        </authorList>
    </citation>
    <scope>NUCLEOTIDE SEQUENCE</scope>
    <source>
        <strain evidence="18">CGMCC 1.12408</strain>
    </source>
</reference>
<keyword evidence="19" id="KW-1185">Reference proteome</keyword>
<protein>
    <recommendedName>
        <fullName evidence="13">ATP-dependent helicase/nuclease subunit A</fullName>
        <ecNumber evidence="13">3.1.-.-</ecNumber>
        <ecNumber evidence="13">5.6.2.4</ecNumber>
    </recommendedName>
    <alternativeName>
        <fullName evidence="13">ATP-dependent helicase/nuclease AddA</fullName>
    </alternativeName>
    <alternativeName>
        <fullName evidence="13">DNA 3'-5' helicase AddA</fullName>
    </alternativeName>
</protein>
<evidence type="ECO:0000256" key="5">
    <source>
        <dbReference type="ARBA" id="ARBA00022806"/>
    </source>
</evidence>
<feature type="region of interest" description="Disordered" evidence="15">
    <location>
        <begin position="530"/>
        <end position="554"/>
    </location>
</feature>
<dbReference type="FunFam" id="3.40.50.300:FF:001236">
    <property type="entry name" value="ATP-dependent helicase/nuclease subunit A"/>
    <property type="match status" value="1"/>
</dbReference>
<dbReference type="Gene3D" id="3.40.50.300">
    <property type="entry name" value="P-loop containing nucleotide triphosphate hydrolases"/>
    <property type="match status" value="4"/>
</dbReference>
<dbReference type="PANTHER" id="PTHR11070:SF48">
    <property type="entry name" value="ATP-DEPENDENT HELICASE_NUCLEASE SUBUNIT A"/>
    <property type="match status" value="1"/>
</dbReference>
<dbReference type="GO" id="GO:0005829">
    <property type="term" value="C:cytosol"/>
    <property type="evidence" value="ECO:0007669"/>
    <property type="project" value="TreeGrafter"/>
</dbReference>
<feature type="compositionally biased region" description="Acidic residues" evidence="15">
    <location>
        <begin position="534"/>
        <end position="554"/>
    </location>
</feature>
<dbReference type="PROSITE" id="PS51198">
    <property type="entry name" value="UVRD_HELICASE_ATP_BIND"/>
    <property type="match status" value="1"/>
</dbReference>
<sequence>MVNWTREQESAIYTEGNDILVAAAAGSGKTAVLVERIIQKLLKKDNPVNIDSLLVVTFTNAAAQEMRNRVGQALEKALEKDPTSIHLKKQLSLLQRASISTLHSFCLDIVKQYAYLLDIDPSFRIANDMEADLMQQEVLEDLFEDWYGKEGEEQEKFFQVVDRFSGDRNDVDVEKLVLDLYTFAIQNPFPDVWLDHIASVYEVKEDWQEEDLIWLEIIKREAREKLKGIEQEMNLAHQLASSQDGPFWYLEAIESDQAMLATAFDLLDNWNELQVFMSTSKFARVAGGKKPECDEVKKEKVKKLRDGYKKRWDTMKNNWYNRNIASHVEDMRELAPVIKTLTEIVKEFKERFSKTKREKAVVDFSDLEHLALQLLIDESSSIEQPKPSIVAKNLQKQFSELLIDEYQDTNLVQETILTLISDQVGPGNMFMVGDVKQSIYRFRHAEPSLFIEKYKRFASEDHVATRIDLASNFRSRELVLIGANYIFRQILDEDLGEINYDKDAELIYANKMYEDLPLVKPNPELIIIDREKPEEAEDFKEDSEDENSEDENYEDLEKAQLEARAYAKKIKQWIGKEDEQPLQVVDKQSEKLRDVQYRDIVILLRSMTWAPTIVEELKKQGIPVYAELSTGYFEAIEVKIMLNLLKVIDNPRQDIPLASVLKSPIVGLNENELARVRLTDRRNTYYEAMVKYRSEHHDSLADQLGRFLDLLNQFRESSKQGALSELIWQIYRETGYFDFVGGMPGGRQRQANLRALYDRARGYETTSFRGLFRFLRFIERMEEKGDDLGAARALSEQEDVVRIMTIHKSKGLEFPVVIVGAMDKQFNMQDLKQSYLLHKDLGFASKYIDPVKRITYPTLYYHAIKEEKRRELLAEEMRVLYVALTRAREKLVMVGNVASVEKKLEKWEAIMEHSEWILPAHFRIKSVSYLDWVGPALIRHEDSSALRSEDVKDVVLKEIRVDPSKWDITIIHGSELANLEETSMEEDLNLKEKIMEWQPVVLNNKELDAFVDDRLSFQYPFSEAAHSRAKQSVTEIKRQRAIKDEYSATQLVQPFKTPIVKKPIFMQKEKTLSAAEKGTAMHTVMQHLPFKEKMTSSEIEEFIETLVEREILRRQEADSISIDAIEKFFDTDIARKMMNADRLYREVPFSITLLAKDVYANWKSDTDEQVLVQGVFDALIPSDNGWIILDYKTDYVPENVTEEVITKLINRYKVQLSLYRHALETIWKTPVKETYLYFFNKQLLVKVPE</sequence>
<dbReference type="RefSeq" id="WP_188384239.1">
    <property type="nucleotide sequence ID" value="NZ_BMEY01000007.1"/>
</dbReference>
<organism evidence="18 19">
    <name type="scientific">Ornithinibacillus halotolerans</name>
    <dbReference type="NCBI Taxonomy" id="1274357"/>
    <lineage>
        <taxon>Bacteria</taxon>
        <taxon>Bacillati</taxon>
        <taxon>Bacillota</taxon>
        <taxon>Bacilli</taxon>
        <taxon>Bacillales</taxon>
        <taxon>Bacillaceae</taxon>
        <taxon>Ornithinibacillus</taxon>
    </lineage>
</organism>
<evidence type="ECO:0000313" key="19">
    <source>
        <dbReference type="Proteomes" id="UP000613512"/>
    </source>
</evidence>
<keyword evidence="2 13" id="KW-0547">Nucleotide-binding</keyword>
<comment type="function">
    <text evidence="13">The heterodimer acts as both an ATP-dependent DNA helicase and an ATP-dependent, dual-direction single-stranded exonuclease. Recognizes the chi site generating a DNA molecule suitable for the initiation of homologous recombination. The AddA nuclease domain is required for chi fragment generation; this subunit has the helicase and 3' -&gt; 5' nuclease activities.</text>
</comment>
<keyword evidence="7 13" id="KW-0067">ATP-binding</keyword>
<comment type="catalytic activity">
    <reaction evidence="11 13">
        <text>Couples ATP hydrolysis with the unwinding of duplex DNA by translocating in the 3'-5' direction.</text>
        <dbReference type="EC" id="5.6.2.4"/>
    </reaction>
</comment>
<evidence type="ECO:0000256" key="7">
    <source>
        <dbReference type="ARBA" id="ARBA00022840"/>
    </source>
</evidence>
<dbReference type="PANTHER" id="PTHR11070">
    <property type="entry name" value="UVRD / RECB / PCRA DNA HELICASE FAMILY MEMBER"/>
    <property type="match status" value="1"/>
</dbReference>
<dbReference type="GO" id="GO:0003690">
    <property type="term" value="F:double-stranded DNA binding"/>
    <property type="evidence" value="ECO:0007669"/>
    <property type="project" value="UniProtKB-UniRule"/>
</dbReference>
<evidence type="ECO:0000259" key="16">
    <source>
        <dbReference type="PROSITE" id="PS51198"/>
    </source>
</evidence>
<dbReference type="Pfam" id="PF13361">
    <property type="entry name" value="UvrD_C"/>
    <property type="match status" value="1"/>
</dbReference>
<proteinExistence type="inferred from homology"/>
<dbReference type="EC" id="5.6.2.4" evidence="13"/>
<feature type="binding site" evidence="14">
    <location>
        <begin position="23"/>
        <end position="30"/>
    </location>
    <ligand>
        <name>ATP</name>
        <dbReference type="ChEBI" id="CHEBI:30616"/>
    </ligand>
</feature>
<dbReference type="GO" id="GO:0043138">
    <property type="term" value="F:3'-5' DNA helicase activity"/>
    <property type="evidence" value="ECO:0007669"/>
    <property type="project" value="UniProtKB-UniRule"/>
</dbReference>
<dbReference type="InterPro" id="IPR011604">
    <property type="entry name" value="PDDEXK-like_dom_sf"/>
</dbReference>